<gene>
    <name evidence="2" type="ORF">PHYBLDRAFT_137965</name>
</gene>
<feature type="compositionally biased region" description="Low complexity" evidence="1">
    <location>
        <begin position="332"/>
        <end position="348"/>
    </location>
</feature>
<dbReference type="InParanoid" id="A0A167QWW6"/>
<feature type="compositionally biased region" description="Polar residues" evidence="1">
    <location>
        <begin position="75"/>
        <end position="88"/>
    </location>
</feature>
<organism evidence="2 3">
    <name type="scientific">Phycomyces blakesleeanus (strain ATCC 8743b / DSM 1359 / FGSC 10004 / NBRC 33097 / NRRL 1555)</name>
    <dbReference type="NCBI Taxonomy" id="763407"/>
    <lineage>
        <taxon>Eukaryota</taxon>
        <taxon>Fungi</taxon>
        <taxon>Fungi incertae sedis</taxon>
        <taxon>Mucoromycota</taxon>
        <taxon>Mucoromycotina</taxon>
        <taxon>Mucoromycetes</taxon>
        <taxon>Mucorales</taxon>
        <taxon>Phycomycetaceae</taxon>
        <taxon>Phycomyces</taxon>
    </lineage>
</organism>
<feature type="region of interest" description="Disordered" evidence="1">
    <location>
        <begin position="269"/>
        <end position="362"/>
    </location>
</feature>
<sequence length="432" mass="48480">MALIDYDDDEIPITLSAWGDQSAQKPSWESLKDPNLSVTAGQIGSGGLHRRGRNFIPVSEDHILRQRLKGGPPKKSSNATSKTMSSAANAPKPKKTFPQSTTFSRPKPNSKSYSEPPRPSSTQRPPPSTTRPPPPNSTWNTQSLVDVPFWEKKPEPASSTLITPITTPPSRARYPSQNSSSNGWNQQDRPSQNSSSNGWNQQDYPSQNSNSNGWGLQDYSQQNKHQQPQIQEQKNNYQQQNYQQQSYQQQTIYEQQQQQHALLNQSSKPLQNQTNQLSGRKENTSPGRPDWLPNLPTAKPAWVDQPMTEAKKPSWIKETSWTPNRGSAPQTNYRPNNSDNRNFNANNPRSPPGLSKPPSHNLAENNPVIITISIELESGIMASVSVRLLDDPAKLSREFGVRHNITDPVVLNALLSLFIRQKETTLQKRNYL</sequence>
<feature type="compositionally biased region" description="Polar residues" evidence="1">
    <location>
        <begin position="203"/>
        <end position="214"/>
    </location>
</feature>
<dbReference type="STRING" id="763407.A0A167QWW6"/>
<feature type="compositionally biased region" description="Polar residues" evidence="1">
    <location>
        <begin position="97"/>
        <end position="113"/>
    </location>
</feature>
<dbReference type="AlphaFoldDB" id="A0A167QWW6"/>
<dbReference type="GeneID" id="28990815"/>
<feature type="compositionally biased region" description="Pro residues" evidence="1">
    <location>
        <begin position="116"/>
        <end position="136"/>
    </location>
</feature>
<dbReference type="VEuPathDB" id="FungiDB:PHYBLDRAFT_137965"/>
<evidence type="ECO:0000313" key="2">
    <source>
        <dbReference type="EMBL" id="OAD80409.1"/>
    </source>
</evidence>
<name>A0A167QWW6_PHYB8</name>
<feature type="compositionally biased region" description="Low complexity" evidence="1">
    <location>
        <begin position="220"/>
        <end position="243"/>
    </location>
</feature>
<dbReference type="RefSeq" id="XP_018298449.1">
    <property type="nucleotide sequence ID" value="XM_018429909.1"/>
</dbReference>
<feature type="region of interest" description="Disordered" evidence="1">
    <location>
        <begin position="17"/>
        <end position="243"/>
    </location>
</feature>
<evidence type="ECO:0000313" key="3">
    <source>
        <dbReference type="Proteomes" id="UP000077315"/>
    </source>
</evidence>
<feature type="compositionally biased region" description="Low complexity" evidence="1">
    <location>
        <begin position="156"/>
        <end position="202"/>
    </location>
</feature>
<reference evidence="3" key="1">
    <citation type="submission" date="2015-06" db="EMBL/GenBank/DDBJ databases">
        <title>Expansion of signal transduction pathways in fungi by whole-genome duplication.</title>
        <authorList>
            <consortium name="DOE Joint Genome Institute"/>
            <person name="Corrochano L.M."/>
            <person name="Kuo A."/>
            <person name="Marcet-Houben M."/>
            <person name="Polaino S."/>
            <person name="Salamov A."/>
            <person name="Villalobos J.M."/>
            <person name="Alvarez M.I."/>
            <person name="Avalos J."/>
            <person name="Benito E.P."/>
            <person name="Benoit I."/>
            <person name="Burger G."/>
            <person name="Camino L.P."/>
            <person name="Canovas D."/>
            <person name="Cerda-Olmedo E."/>
            <person name="Cheng J.-F."/>
            <person name="Dominguez A."/>
            <person name="Elias M."/>
            <person name="Eslava A.P."/>
            <person name="Glaser F."/>
            <person name="Grimwood J."/>
            <person name="Gutierrez G."/>
            <person name="Heitman J."/>
            <person name="Henrissat B."/>
            <person name="Iturriaga E.A."/>
            <person name="Lang B.F."/>
            <person name="Lavin J.L."/>
            <person name="Lee S."/>
            <person name="Li W."/>
            <person name="Lindquist E."/>
            <person name="Lopez-Garcia S."/>
            <person name="Luque E.M."/>
            <person name="Marcos A.T."/>
            <person name="Martin J."/>
            <person name="McCluskey K."/>
            <person name="Medina H.R."/>
            <person name="Miralles-Duran A."/>
            <person name="Miyazaki A."/>
            <person name="Munoz-Torres E."/>
            <person name="Oguiza J.A."/>
            <person name="Ohm R."/>
            <person name="Olmedo M."/>
            <person name="Orejas M."/>
            <person name="Ortiz-Castellanos L."/>
            <person name="Pisabarro A.G."/>
            <person name="Rodriguez-Romero J."/>
            <person name="Ruiz-Herrera J."/>
            <person name="Ruiz-Vazquez R."/>
            <person name="Sanz C."/>
            <person name="Schackwitz W."/>
            <person name="Schmutz J."/>
            <person name="Shahriari M."/>
            <person name="Shelest E."/>
            <person name="Silva-Franco F."/>
            <person name="Soanes D."/>
            <person name="Syed K."/>
            <person name="Tagua V.G."/>
            <person name="Talbot N.J."/>
            <person name="Thon M."/>
            <person name="De vries R.P."/>
            <person name="Wiebenga A."/>
            <person name="Yadav J.S."/>
            <person name="Braun E.L."/>
            <person name="Baker S."/>
            <person name="Garre V."/>
            <person name="Horwitz B."/>
            <person name="Torres-Martinez S."/>
            <person name="Idnurm A."/>
            <person name="Herrera-Estrella A."/>
            <person name="Gabaldon T."/>
            <person name="Grigoriev I.V."/>
        </authorList>
    </citation>
    <scope>NUCLEOTIDE SEQUENCE [LARGE SCALE GENOMIC DNA]</scope>
    <source>
        <strain evidence="3">NRRL 1555(-)</strain>
    </source>
</reference>
<proteinExistence type="predicted"/>
<keyword evidence="3" id="KW-1185">Reference proteome</keyword>
<protein>
    <submittedName>
        <fullName evidence="2">Uncharacterized protein</fullName>
    </submittedName>
</protein>
<dbReference type="EMBL" id="KV440971">
    <property type="protein sequence ID" value="OAD80409.1"/>
    <property type="molecule type" value="Genomic_DNA"/>
</dbReference>
<accession>A0A167QWW6</accession>
<dbReference type="OrthoDB" id="2273669at2759"/>
<feature type="compositionally biased region" description="Polar residues" evidence="1">
    <location>
        <begin position="269"/>
        <end position="278"/>
    </location>
</feature>
<dbReference type="Proteomes" id="UP000077315">
    <property type="component" value="Unassembled WGS sequence"/>
</dbReference>
<feature type="compositionally biased region" description="Polar residues" evidence="1">
    <location>
        <begin position="317"/>
        <end position="331"/>
    </location>
</feature>
<evidence type="ECO:0000256" key="1">
    <source>
        <dbReference type="SAM" id="MobiDB-lite"/>
    </source>
</evidence>